<dbReference type="AlphaFoldDB" id="A0A370GIH5"/>
<sequence>MSYTLMLTDAALLAQQINIKPEVPPGSGGLIKIVNWLAWFVTLAGIAALIYAGGKFGWERWHGGAVESPKIVLGALVGGIVATSAGQIMSQIVSSGG</sequence>
<organism evidence="2 3">
    <name type="scientific">Nocardia mexicana</name>
    <dbReference type="NCBI Taxonomy" id="279262"/>
    <lineage>
        <taxon>Bacteria</taxon>
        <taxon>Bacillati</taxon>
        <taxon>Actinomycetota</taxon>
        <taxon>Actinomycetes</taxon>
        <taxon>Mycobacteriales</taxon>
        <taxon>Nocardiaceae</taxon>
        <taxon>Nocardia</taxon>
    </lineage>
</organism>
<keyword evidence="1" id="KW-0812">Transmembrane</keyword>
<proteinExistence type="predicted"/>
<keyword evidence="3" id="KW-1185">Reference proteome</keyword>
<feature type="transmembrane region" description="Helical" evidence="1">
    <location>
        <begin position="71"/>
        <end position="93"/>
    </location>
</feature>
<evidence type="ECO:0000256" key="1">
    <source>
        <dbReference type="SAM" id="Phobius"/>
    </source>
</evidence>
<name>A0A370GIH5_9NOCA</name>
<accession>A0A370GIH5</accession>
<dbReference type="RefSeq" id="WP_068027368.1">
    <property type="nucleotide sequence ID" value="NZ_QQAZ01000020.1"/>
</dbReference>
<evidence type="ECO:0000313" key="3">
    <source>
        <dbReference type="Proteomes" id="UP000255355"/>
    </source>
</evidence>
<dbReference type="STRING" id="1210089.GCA_001613165_06084"/>
<keyword evidence="1" id="KW-0472">Membrane</keyword>
<protein>
    <submittedName>
        <fullName evidence="2">Uncharacterized protein</fullName>
    </submittedName>
</protein>
<feature type="transmembrane region" description="Helical" evidence="1">
    <location>
        <begin position="33"/>
        <end position="51"/>
    </location>
</feature>
<dbReference type="EMBL" id="QQAZ01000020">
    <property type="protein sequence ID" value="RDI43592.1"/>
    <property type="molecule type" value="Genomic_DNA"/>
</dbReference>
<dbReference type="Proteomes" id="UP000255355">
    <property type="component" value="Unassembled WGS sequence"/>
</dbReference>
<comment type="caution">
    <text evidence="2">The sequence shown here is derived from an EMBL/GenBank/DDBJ whole genome shotgun (WGS) entry which is preliminary data.</text>
</comment>
<evidence type="ECO:0000313" key="2">
    <source>
        <dbReference type="EMBL" id="RDI43592.1"/>
    </source>
</evidence>
<dbReference type="OrthoDB" id="4557262at2"/>
<gene>
    <name evidence="2" type="ORF">DFR68_12059</name>
</gene>
<keyword evidence="1" id="KW-1133">Transmembrane helix</keyword>
<reference evidence="2 3" key="1">
    <citation type="submission" date="2018-07" db="EMBL/GenBank/DDBJ databases">
        <title>Genomic Encyclopedia of Type Strains, Phase IV (KMG-IV): sequencing the most valuable type-strain genomes for metagenomic binning, comparative biology and taxonomic classification.</title>
        <authorList>
            <person name="Goeker M."/>
        </authorList>
    </citation>
    <scope>NUCLEOTIDE SEQUENCE [LARGE SCALE GENOMIC DNA]</scope>
    <source>
        <strain evidence="2 3">DSM 44952</strain>
    </source>
</reference>